<dbReference type="RefSeq" id="XP_003175373.1">
    <property type="nucleotide sequence ID" value="XM_003175325.1"/>
</dbReference>
<gene>
    <name evidence="1" type="ORF">MGYG_02902</name>
</gene>
<dbReference type="AlphaFoldDB" id="E4UPL5"/>
<dbReference type="Proteomes" id="UP000002669">
    <property type="component" value="Unassembled WGS sequence"/>
</dbReference>
<evidence type="ECO:0000313" key="2">
    <source>
        <dbReference type="Proteomes" id="UP000002669"/>
    </source>
</evidence>
<dbReference type="InParanoid" id="E4UPL5"/>
<dbReference type="EMBL" id="DS989823">
    <property type="protein sequence ID" value="EFQ99890.1"/>
    <property type="molecule type" value="Genomic_DNA"/>
</dbReference>
<accession>E4UPL5</accession>
<protein>
    <submittedName>
        <fullName evidence="1">Uncharacterized protein</fullName>
    </submittedName>
</protein>
<keyword evidence="2" id="KW-1185">Reference proteome</keyword>
<organism evidence="2">
    <name type="scientific">Arthroderma gypseum (strain ATCC MYA-4604 / CBS 118893)</name>
    <name type="common">Microsporum gypseum</name>
    <dbReference type="NCBI Taxonomy" id="535722"/>
    <lineage>
        <taxon>Eukaryota</taxon>
        <taxon>Fungi</taxon>
        <taxon>Dikarya</taxon>
        <taxon>Ascomycota</taxon>
        <taxon>Pezizomycotina</taxon>
        <taxon>Eurotiomycetes</taxon>
        <taxon>Eurotiomycetidae</taxon>
        <taxon>Onygenales</taxon>
        <taxon>Arthrodermataceae</taxon>
        <taxon>Nannizzia</taxon>
    </lineage>
</organism>
<proteinExistence type="predicted"/>
<dbReference type="HOGENOM" id="CLU_1414834_0_0_1"/>
<dbReference type="VEuPathDB" id="FungiDB:MGYG_02902"/>
<reference evidence="2" key="1">
    <citation type="journal article" date="2012" name="MBio">
        <title>Comparative genome analysis of Trichophyton rubrum and related dermatophytes reveals candidate genes involved in infection.</title>
        <authorList>
            <person name="Martinez D.A."/>
            <person name="Oliver B.G."/>
            <person name="Graeser Y."/>
            <person name="Goldberg J.M."/>
            <person name="Li W."/>
            <person name="Martinez-Rossi N.M."/>
            <person name="Monod M."/>
            <person name="Shelest E."/>
            <person name="Barton R.C."/>
            <person name="Birch E."/>
            <person name="Brakhage A.A."/>
            <person name="Chen Z."/>
            <person name="Gurr S.J."/>
            <person name="Heiman D."/>
            <person name="Heitman J."/>
            <person name="Kosti I."/>
            <person name="Rossi A."/>
            <person name="Saif S."/>
            <person name="Samalova M."/>
            <person name="Saunders C.W."/>
            <person name="Shea T."/>
            <person name="Summerbell R.C."/>
            <person name="Xu J."/>
            <person name="Young S."/>
            <person name="Zeng Q."/>
            <person name="Birren B.W."/>
            <person name="Cuomo C.A."/>
            <person name="White T.C."/>
        </authorList>
    </citation>
    <scope>NUCLEOTIDE SEQUENCE [LARGE SCALE GENOMIC DNA]</scope>
    <source>
        <strain evidence="2">ATCC MYA-4604 / CBS 118893</strain>
    </source>
</reference>
<dbReference type="GeneID" id="10030681"/>
<sequence>MAFVQPQSSAFLGLWSSFVFFRIPHIPRPSPTGTVRKVVREYGSLFDLCHQLKAGFNCGKPASRPRLKTGGHTSSATSTDVLIPFQSYRVMLEIVFIYGIWSICLHILNLLSCHDTVIALEFPVIPWLNEGHASSLLESLKRAPTSSRKNERNVRRTSSRLVGLMLPVLLSFDSLSVKLRLRDLVSGMAWRL</sequence>
<name>E4UPL5_ARTGP</name>
<evidence type="ECO:0000313" key="1">
    <source>
        <dbReference type="EMBL" id="EFQ99890.1"/>
    </source>
</evidence>